<dbReference type="InterPro" id="IPR009057">
    <property type="entry name" value="Homeodomain-like_sf"/>
</dbReference>
<dbReference type="EMBL" id="BMYU01000010">
    <property type="protein sequence ID" value="GGX51117.1"/>
    <property type="molecule type" value="Genomic_DNA"/>
</dbReference>
<name>A0ABQ2Y3Y8_9BURK</name>
<protein>
    <submittedName>
        <fullName evidence="4">Transcriptional regulator FtrA</fullName>
    </submittedName>
</protein>
<sequence>MKNHLVAALAYEGLCTFEFGCVTEVFALHRPELQTDWYQFAVCSMTPGNMRAAGGLQIQCEHDLRLLEKADTILIPGWQGVQVPVPQQLIAALQAAAARGARIASICSGVFVLAAAGLLDGKTATTHWRYTGILQQRFPEIRVNENVLYVDEGQIISSAGSAAGIDMLLHLIRKDHGDRIANLVARRMVVSGHRDGGQAQYLPRPVLPDGAGALQTLMRTIRAAPGKPYTLRSMADLAAVSVRTLQRQFTDSTGMSPMVWLTRERIASACELLEETTLPLARIAEHCGFGSEETMRHHFRQSIHCSPSRYRRQFGQANENAGQPIV</sequence>
<dbReference type="Proteomes" id="UP000653343">
    <property type="component" value="Unassembled WGS sequence"/>
</dbReference>
<dbReference type="CDD" id="cd03137">
    <property type="entry name" value="GATase1_AraC_1"/>
    <property type="match status" value="1"/>
</dbReference>
<dbReference type="PANTHER" id="PTHR43130">
    <property type="entry name" value="ARAC-FAMILY TRANSCRIPTIONAL REGULATOR"/>
    <property type="match status" value="1"/>
</dbReference>
<dbReference type="InterPro" id="IPR052158">
    <property type="entry name" value="INH-QAR"/>
</dbReference>
<keyword evidence="5" id="KW-1185">Reference proteome</keyword>
<evidence type="ECO:0000259" key="3">
    <source>
        <dbReference type="PROSITE" id="PS01124"/>
    </source>
</evidence>
<keyword evidence="2" id="KW-0804">Transcription</keyword>
<proteinExistence type="predicted"/>
<dbReference type="Gene3D" id="1.10.10.60">
    <property type="entry name" value="Homeodomain-like"/>
    <property type="match status" value="1"/>
</dbReference>
<dbReference type="Gene3D" id="3.40.50.880">
    <property type="match status" value="1"/>
</dbReference>
<dbReference type="SUPFAM" id="SSF46689">
    <property type="entry name" value="Homeodomain-like"/>
    <property type="match status" value="2"/>
</dbReference>
<dbReference type="Pfam" id="PF01965">
    <property type="entry name" value="DJ-1_PfpI"/>
    <property type="match status" value="1"/>
</dbReference>
<feature type="domain" description="HTH araC/xylS-type" evidence="3">
    <location>
        <begin position="215"/>
        <end position="313"/>
    </location>
</feature>
<dbReference type="SUPFAM" id="SSF52317">
    <property type="entry name" value="Class I glutamine amidotransferase-like"/>
    <property type="match status" value="1"/>
</dbReference>
<organism evidence="4 5">
    <name type="scientific">Undibacterium squillarum</name>
    <dbReference type="NCBI Taxonomy" id="1131567"/>
    <lineage>
        <taxon>Bacteria</taxon>
        <taxon>Pseudomonadati</taxon>
        <taxon>Pseudomonadota</taxon>
        <taxon>Betaproteobacteria</taxon>
        <taxon>Burkholderiales</taxon>
        <taxon>Oxalobacteraceae</taxon>
        <taxon>Undibacterium</taxon>
    </lineage>
</organism>
<dbReference type="PROSITE" id="PS01124">
    <property type="entry name" value="HTH_ARAC_FAMILY_2"/>
    <property type="match status" value="1"/>
</dbReference>
<dbReference type="InterPro" id="IPR002818">
    <property type="entry name" value="DJ-1/PfpI"/>
</dbReference>
<evidence type="ECO:0000256" key="1">
    <source>
        <dbReference type="ARBA" id="ARBA00023015"/>
    </source>
</evidence>
<gene>
    <name evidence="4" type="primary">ftrA</name>
    <name evidence="4" type="ORF">GCM10010946_32280</name>
</gene>
<evidence type="ECO:0000256" key="2">
    <source>
        <dbReference type="ARBA" id="ARBA00023163"/>
    </source>
</evidence>
<dbReference type="PANTHER" id="PTHR43130:SF3">
    <property type="entry name" value="HTH-TYPE TRANSCRIPTIONAL REGULATOR RV1931C"/>
    <property type="match status" value="1"/>
</dbReference>
<dbReference type="Pfam" id="PF12833">
    <property type="entry name" value="HTH_18"/>
    <property type="match status" value="1"/>
</dbReference>
<dbReference type="SMART" id="SM00342">
    <property type="entry name" value="HTH_ARAC"/>
    <property type="match status" value="1"/>
</dbReference>
<dbReference type="InterPro" id="IPR029062">
    <property type="entry name" value="Class_I_gatase-like"/>
</dbReference>
<evidence type="ECO:0000313" key="5">
    <source>
        <dbReference type="Proteomes" id="UP000653343"/>
    </source>
</evidence>
<comment type="caution">
    <text evidence="4">The sequence shown here is derived from an EMBL/GenBank/DDBJ whole genome shotgun (WGS) entry which is preliminary data.</text>
</comment>
<dbReference type="InterPro" id="IPR018060">
    <property type="entry name" value="HTH_AraC"/>
</dbReference>
<evidence type="ECO:0000313" key="4">
    <source>
        <dbReference type="EMBL" id="GGX51117.1"/>
    </source>
</evidence>
<keyword evidence="1" id="KW-0805">Transcription regulation</keyword>
<dbReference type="NCBIfam" id="NF006902">
    <property type="entry name" value="PRK09393.1"/>
    <property type="match status" value="1"/>
</dbReference>
<dbReference type="RefSeq" id="WP_189358348.1">
    <property type="nucleotide sequence ID" value="NZ_BMYU01000010.1"/>
</dbReference>
<accession>A0ABQ2Y3Y8</accession>
<reference evidence="5" key="1">
    <citation type="journal article" date="2019" name="Int. J. Syst. Evol. Microbiol.">
        <title>The Global Catalogue of Microorganisms (GCM) 10K type strain sequencing project: providing services to taxonomists for standard genome sequencing and annotation.</title>
        <authorList>
            <consortium name="The Broad Institute Genomics Platform"/>
            <consortium name="The Broad Institute Genome Sequencing Center for Infectious Disease"/>
            <person name="Wu L."/>
            <person name="Ma J."/>
        </authorList>
    </citation>
    <scope>NUCLEOTIDE SEQUENCE [LARGE SCALE GENOMIC DNA]</scope>
    <source>
        <strain evidence="5">KCTC 23917</strain>
    </source>
</reference>